<evidence type="ECO:0000256" key="7">
    <source>
        <dbReference type="ARBA" id="ARBA00022729"/>
    </source>
</evidence>
<evidence type="ECO:0000256" key="13">
    <source>
        <dbReference type="PROSITE-ProRule" id="PRU01360"/>
    </source>
</evidence>
<dbReference type="PANTHER" id="PTHR32552:SF68">
    <property type="entry name" value="FERRICHROME OUTER MEMBRANE TRANSPORTER_PHAGE RECEPTOR"/>
    <property type="match status" value="1"/>
</dbReference>
<keyword evidence="12 13" id="KW-0998">Cell outer membrane</keyword>
<dbReference type="PROSITE" id="PS52016">
    <property type="entry name" value="TONB_DEPENDENT_REC_3"/>
    <property type="match status" value="1"/>
</dbReference>
<keyword evidence="8" id="KW-0408">Iron</keyword>
<feature type="domain" description="TonB-dependent receptor plug" evidence="16">
    <location>
        <begin position="1"/>
        <end position="50"/>
    </location>
</feature>
<evidence type="ECO:0000256" key="12">
    <source>
        <dbReference type="ARBA" id="ARBA00023237"/>
    </source>
</evidence>
<dbReference type="InterPro" id="IPR010105">
    <property type="entry name" value="TonB_sidphr_rcpt"/>
</dbReference>
<evidence type="ECO:0000259" key="16">
    <source>
        <dbReference type="Pfam" id="PF07715"/>
    </source>
</evidence>
<evidence type="ECO:0000259" key="15">
    <source>
        <dbReference type="Pfam" id="PF00593"/>
    </source>
</evidence>
<keyword evidence="4 13" id="KW-1134">Transmembrane beta strand</keyword>
<comment type="caution">
    <text evidence="17">The sequence shown here is derived from an EMBL/GenBank/DDBJ whole genome shotgun (WGS) entry which is preliminary data.</text>
</comment>
<evidence type="ECO:0000256" key="2">
    <source>
        <dbReference type="ARBA" id="ARBA00009810"/>
    </source>
</evidence>
<keyword evidence="7" id="KW-0732">Signal</keyword>
<comment type="subcellular location">
    <subcellularLocation>
        <location evidence="1 13">Cell outer membrane</location>
        <topology evidence="1 13">Multi-pass membrane protein</topology>
    </subcellularLocation>
</comment>
<proteinExistence type="inferred from homology"/>
<accession>A0A6B3NBK5</accession>
<dbReference type="GO" id="GO:0038023">
    <property type="term" value="F:signaling receptor activity"/>
    <property type="evidence" value="ECO:0007669"/>
    <property type="project" value="InterPro"/>
</dbReference>
<dbReference type="EMBL" id="JAAHFQ010000301">
    <property type="protein sequence ID" value="NER29057.1"/>
    <property type="molecule type" value="Genomic_DNA"/>
</dbReference>
<keyword evidence="10 14" id="KW-0798">TonB box</keyword>
<dbReference type="AlphaFoldDB" id="A0A6B3NBK5"/>
<reference evidence="17" key="1">
    <citation type="submission" date="2019-11" db="EMBL/GenBank/DDBJ databases">
        <title>Genomic insights into an expanded diversity of filamentous marine cyanobacteria reveals the extraordinary biosynthetic potential of Moorea and Okeania.</title>
        <authorList>
            <person name="Ferreira Leao T."/>
            <person name="Wang M."/>
            <person name="Moss N."/>
            <person name="Da Silva R."/>
            <person name="Sanders J."/>
            <person name="Nurk S."/>
            <person name="Gurevich A."/>
            <person name="Humphrey G."/>
            <person name="Reher R."/>
            <person name="Zhu Q."/>
            <person name="Belda-Ferre P."/>
            <person name="Glukhov E."/>
            <person name="Rex R."/>
            <person name="Dorrestein P.C."/>
            <person name="Knight R."/>
            <person name="Pevzner P."/>
            <person name="Gerwick W.H."/>
            <person name="Gerwick L."/>
        </authorList>
    </citation>
    <scope>NUCLEOTIDE SEQUENCE</scope>
    <source>
        <strain evidence="17">SIO1C4</strain>
    </source>
</reference>
<evidence type="ECO:0000256" key="4">
    <source>
        <dbReference type="ARBA" id="ARBA00022452"/>
    </source>
</evidence>
<organism evidence="17">
    <name type="scientific">Symploca sp. SIO1C4</name>
    <dbReference type="NCBI Taxonomy" id="2607765"/>
    <lineage>
        <taxon>Bacteria</taxon>
        <taxon>Bacillati</taxon>
        <taxon>Cyanobacteriota</taxon>
        <taxon>Cyanophyceae</taxon>
        <taxon>Coleofasciculales</taxon>
        <taxon>Coleofasciculaceae</taxon>
        <taxon>Symploca</taxon>
    </lineage>
</organism>
<evidence type="ECO:0000256" key="11">
    <source>
        <dbReference type="ARBA" id="ARBA00023136"/>
    </source>
</evidence>
<dbReference type="PANTHER" id="PTHR32552">
    <property type="entry name" value="FERRICHROME IRON RECEPTOR-RELATED"/>
    <property type="match status" value="1"/>
</dbReference>
<dbReference type="SUPFAM" id="SSF56935">
    <property type="entry name" value="Porins"/>
    <property type="match status" value="1"/>
</dbReference>
<dbReference type="InterPro" id="IPR000531">
    <property type="entry name" value="Beta-barrel_TonB"/>
</dbReference>
<dbReference type="GO" id="GO:0015891">
    <property type="term" value="P:siderophore transport"/>
    <property type="evidence" value="ECO:0007669"/>
    <property type="project" value="InterPro"/>
</dbReference>
<keyword evidence="9" id="KW-0406">Ion transport</keyword>
<evidence type="ECO:0000256" key="6">
    <source>
        <dbReference type="ARBA" id="ARBA00022692"/>
    </source>
</evidence>
<keyword evidence="6 13" id="KW-0812">Transmembrane</keyword>
<feature type="domain" description="TonB-dependent receptor-like beta-barrel" evidence="15">
    <location>
        <begin position="136"/>
        <end position="566"/>
    </location>
</feature>
<dbReference type="InterPro" id="IPR039426">
    <property type="entry name" value="TonB-dep_rcpt-like"/>
</dbReference>
<keyword evidence="17" id="KW-0675">Receptor</keyword>
<evidence type="ECO:0000256" key="1">
    <source>
        <dbReference type="ARBA" id="ARBA00004571"/>
    </source>
</evidence>
<evidence type="ECO:0000256" key="5">
    <source>
        <dbReference type="ARBA" id="ARBA00022496"/>
    </source>
</evidence>
<dbReference type="GO" id="GO:0015344">
    <property type="term" value="F:siderophore uptake transmembrane transporter activity"/>
    <property type="evidence" value="ECO:0007669"/>
    <property type="project" value="TreeGrafter"/>
</dbReference>
<dbReference type="Gene3D" id="2.40.170.20">
    <property type="entry name" value="TonB-dependent receptor, beta-barrel domain"/>
    <property type="match status" value="1"/>
</dbReference>
<dbReference type="InterPro" id="IPR037066">
    <property type="entry name" value="Plug_dom_sf"/>
</dbReference>
<dbReference type="Gene3D" id="2.170.130.10">
    <property type="entry name" value="TonB-dependent receptor, plug domain"/>
    <property type="match status" value="1"/>
</dbReference>
<dbReference type="GO" id="GO:0009279">
    <property type="term" value="C:cell outer membrane"/>
    <property type="evidence" value="ECO:0007669"/>
    <property type="project" value="UniProtKB-SubCell"/>
</dbReference>
<dbReference type="Pfam" id="PF00593">
    <property type="entry name" value="TonB_dep_Rec_b-barrel"/>
    <property type="match status" value="1"/>
</dbReference>
<keyword evidence="3 13" id="KW-0813">Transport</keyword>
<dbReference type="CDD" id="cd01347">
    <property type="entry name" value="ligand_gated_channel"/>
    <property type="match status" value="1"/>
</dbReference>
<dbReference type="InterPro" id="IPR012910">
    <property type="entry name" value="Plug_dom"/>
</dbReference>
<keyword evidence="5" id="KW-0410">Iron transport</keyword>
<name>A0A6B3NBK5_9CYAN</name>
<evidence type="ECO:0000256" key="8">
    <source>
        <dbReference type="ARBA" id="ARBA00023004"/>
    </source>
</evidence>
<sequence>FRIRGFSTNFSNLRNGFSDFGYISTRDVANVERFEVLKGPASVLYGGGGAYSFGLGAGVISGVVNTVTKKPLDQPYYDTNATYGSFDFLRSTLDITGPLLSNQSLLYRLNVAYENADSFRDFNENESFFIAPVLTWKINPRTNLTVELEHQQYDGSLDFGFPVERDFLEVPRERFLGEPDFTDADTNSTLVSYNFEHQFSDNWKLKQGFNATFSNLDSDQIFPLPLEDDRRTVPRLPFKTDERSENLTLSNSISGKFSTGAVNHNLLLGVDLARYRYRFDFFRSSIASLDVFDPQYGAQPGSFRFTSGSDNRSRNIGIFLQDLVEVTPHLKLLAGGRFDFYDSSRRNRVTDEFLNEQTDERFSPRIGIVYQPSDSTSLYFSWSNSFAPQFNRRTREDGQLEPEIGEQFELGIKQSFLDERLSATLALYEFTRKNVLTPDPVDPLFSIQTGEQRSRGIELDIAGEILPGWNLIATYTYTDAEVTEDEVIPEGDRPYGVPENSTSLWTTYEIQKGDLQGLGFGLGLLFFGEHEVVLPNTFTLPSYVRVDASLFYRRNNFKAALNFKNISDVTYYLLDGALLGPASPFTVQGTVSFEF</sequence>
<evidence type="ECO:0000256" key="10">
    <source>
        <dbReference type="ARBA" id="ARBA00023077"/>
    </source>
</evidence>
<evidence type="ECO:0000256" key="3">
    <source>
        <dbReference type="ARBA" id="ARBA00022448"/>
    </source>
</evidence>
<feature type="non-terminal residue" evidence="17">
    <location>
        <position position="1"/>
    </location>
</feature>
<dbReference type="InterPro" id="IPR036942">
    <property type="entry name" value="Beta-barrel_TonB_sf"/>
</dbReference>
<dbReference type="Pfam" id="PF07715">
    <property type="entry name" value="Plug"/>
    <property type="match status" value="1"/>
</dbReference>
<keyword evidence="11 13" id="KW-0472">Membrane</keyword>
<dbReference type="FunFam" id="2.40.170.20:FF:000005">
    <property type="entry name" value="TonB-dependent siderophore receptor"/>
    <property type="match status" value="1"/>
</dbReference>
<protein>
    <submittedName>
        <fullName evidence="17">TonB-dependent siderophore receptor</fullName>
    </submittedName>
</protein>
<evidence type="ECO:0000256" key="14">
    <source>
        <dbReference type="RuleBase" id="RU003357"/>
    </source>
</evidence>
<evidence type="ECO:0000256" key="9">
    <source>
        <dbReference type="ARBA" id="ARBA00023065"/>
    </source>
</evidence>
<evidence type="ECO:0000313" key="17">
    <source>
        <dbReference type="EMBL" id="NER29057.1"/>
    </source>
</evidence>
<comment type="similarity">
    <text evidence="2 13 14">Belongs to the TonB-dependent receptor family.</text>
</comment>
<dbReference type="NCBIfam" id="TIGR01783">
    <property type="entry name" value="TonB-siderophor"/>
    <property type="match status" value="1"/>
</dbReference>
<gene>
    <name evidence="17" type="ORF">F6J89_15815</name>
</gene>